<dbReference type="SUPFAM" id="SSF47090">
    <property type="entry name" value="PGBD-like"/>
    <property type="match status" value="1"/>
</dbReference>
<dbReference type="PROSITE" id="PS51904">
    <property type="entry name" value="GLYCOSYL_HYDROL_F25_2"/>
    <property type="match status" value="1"/>
</dbReference>
<dbReference type="Pfam" id="PF01183">
    <property type="entry name" value="Glyco_hydro_25"/>
    <property type="match status" value="1"/>
</dbReference>
<dbReference type="Gene3D" id="1.10.101.10">
    <property type="entry name" value="PGBD-like superfamily/PGBD"/>
    <property type="match status" value="1"/>
</dbReference>
<name>A0A2D0N1C0_FLAN2</name>
<accession>A0A2D0N1C0</accession>
<dbReference type="InterPro" id="IPR002477">
    <property type="entry name" value="Peptidoglycan-bd-like"/>
</dbReference>
<dbReference type="PANTHER" id="PTHR34135">
    <property type="entry name" value="LYSOZYME"/>
    <property type="match status" value="1"/>
</dbReference>
<feature type="domain" description="Peptidoglycan binding-like" evidence="2">
    <location>
        <begin position="7"/>
        <end position="62"/>
    </location>
</feature>
<comment type="similarity">
    <text evidence="1">Belongs to the glycosyl hydrolase 25 family.</text>
</comment>
<protein>
    <recommendedName>
        <fullName evidence="2">Peptidoglycan binding-like domain-containing protein</fullName>
    </recommendedName>
</protein>
<dbReference type="Proteomes" id="UP000223913">
    <property type="component" value="Unassembled WGS sequence"/>
</dbReference>
<evidence type="ECO:0000256" key="1">
    <source>
        <dbReference type="ARBA" id="ARBA00010646"/>
    </source>
</evidence>
<dbReference type="RefSeq" id="WP_099154422.1">
    <property type="nucleotide sequence ID" value="NZ_PDUD01000043.1"/>
</dbReference>
<dbReference type="Gene3D" id="3.20.20.80">
    <property type="entry name" value="Glycosidases"/>
    <property type="match status" value="1"/>
</dbReference>
<dbReference type="PANTHER" id="PTHR34135:SF2">
    <property type="entry name" value="LYSOZYME"/>
    <property type="match status" value="1"/>
</dbReference>
<evidence type="ECO:0000313" key="4">
    <source>
        <dbReference type="Proteomes" id="UP000223913"/>
    </source>
</evidence>
<evidence type="ECO:0000313" key="3">
    <source>
        <dbReference type="EMBL" id="PHN02230.1"/>
    </source>
</evidence>
<dbReference type="GO" id="GO:0003796">
    <property type="term" value="F:lysozyme activity"/>
    <property type="evidence" value="ECO:0007669"/>
    <property type="project" value="InterPro"/>
</dbReference>
<dbReference type="GO" id="GO:0009253">
    <property type="term" value="P:peptidoglycan catabolic process"/>
    <property type="evidence" value="ECO:0007669"/>
    <property type="project" value="InterPro"/>
</dbReference>
<dbReference type="SUPFAM" id="SSF51445">
    <property type="entry name" value="(Trans)glycosidases"/>
    <property type="match status" value="1"/>
</dbReference>
<dbReference type="InterPro" id="IPR036365">
    <property type="entry name" value="PGBD-like_sf"/>
</dbReference>
<dbReference type="Pfam" id="PF01471">
    <property type="entry name" value="PG_binding_1"/>
    <property type="match status" value="1"/>
</dbReference>
<gene>
    <name evidence="3" type="ORF">CRP01_33390</name>
</gene>
<sequence>MIKVNARGPEVKDWQQFLKQQKLLQGTADGIFGPATLQATKVFQENSGLNSDGIVGPQTIAKAKEAGYVPAPIPNFPPPDSINAILDLYRLNEIKDDDNNTHTVFDFVEARNSGIMAIFHKATQGVDFKKDMPKYDERKQAALEANLLWGAYHFGTDQDGKDQAKFFLDNIGQAGNVLPALDFEAIRDKNGKIITLMNIQQAEDFVTYIKDTTGKWPGIYGSSDLREAMKNYEGDILTNCWLWLAGYVNESQLKLPAGWSRWTIWQYTDGEHPNPSPAVPGIGSYDRDIFNGTAEELDTFWKTNSI</sequence>
<dbReference type="GO" id="GO:0016998">
    <property type="term" value="P:cell wall macromolecule catabolic process"/>
    <property type="evidence" value="ECO:0007669"/>
    <property type="project" value="InterPro"/>
</dbReference>
<dbReference type="InterPro" id="IPR036366">
    <property type="entry name" value="PGBDSf"/>
</dbReference>
<dbReference type="EMBL" id="PDUD01000043">
    <property type="protein sequence ID" value="PHN02230.1"/>
    <property type="molecule type" value="Genomic_DNA"/>
</dbReference>
<dbReference type="CDD" id="cd00599">
    <property type="entry name" value="GH25_muramidase"/>
    <property type="match status" value="1"/>
</dbReference>
<dbReference type="GO" id="GO:0016052">
    <property type="term" value="P:carbohydrate catabolic process"/>
    <property type="evidence" value="ECO:0007669"/>
    <property type="project" value="TreeGrafter"/>
</dbReference>
<evidence type="ECO:0000259" key="2">
    <source>
        <dbReference type="Pfam" id="PF01471"/>
    </source>
</evidence>
<dbReference type="InterPro" id="IPR002053">
    <property type="entry name" value="Glyco_hydro_25"/>
</dbReference>
<reference evidence="3 4" key="1">
    <citation type="submission" date="2017-10" db="EMBL/GenBank/DDBJ databases">
        <title>The draft genome sequence of Lewinella nigricans NBRC 102662.</title>
        <authorList>
            <person name="Wang K."/>
        </authorList>
    </citation>
    <scope>NUCLEOTIDE SEQUENCE [LARGE SCALE GENOMIC DNA]</scope>
    <source>
        <strain evidence="3 4">NBRC 102662</strain>
    </source>
</reference>
<keyword evidence="4" id="KW-1185">Reference proteome</keyword>
<comment type="caution">
    <text evidence="3">The sequence shown here is derived from an EMBL/GenBank/DDBJ whole genome shotgun (WGS) entry which is preliminary data.</text>
</comment>
<dbReference type="AlphaFoldDB" id="A0A2D0N1C0"/>
<dbReference type="InterPro" id="IPR017853">
    <property type="entry name" value="GH"/>
</dbReference>
<organism evidence="3 4">
    <name type="scientific">Flavilitoribacter nigricans (strain ATCC 23147 / DSM 23189 / NBRC 102662 / NCIMB 1420 / SS-2)</name>
    <name type="common">Lewinella nigricans</name>
    <dbReference type="NCBI Taxonomy" id="1122177"/>
    <lineage>
        <taxon>Bacteria</taxon>
        <taxon>Pseudomonadati</taxon>
        <taxon>Bacteroidota</taxon>
        <taxon>Saprospiria</taxon>
        <taxon>Saprospirales</taxon>
        <taxon>Lewinellaceae</taxon>
        <taxon>Flavilitoribacter</taxon>
    </lineage>
</organism>
<proteinExistence type="inferred from homology"/>
<dbReference type="OrthoDB" id="9798192at2"/>